<name>A0A2T4MX33_AERVE</name>
<proteinExistence type="predicted"/>
<comment type="caution">
    <text evidence="1">The sequence shown here is derived from an EMBL/GenBank/DDBJ whole genome shotgun (WGS) entry which is preliminary data.</text>
</comment>
<sequence length="85" mass="9442">MSERTWLEVKAAVNACLLVRSPHFSRVEDPVKEFYDNNLPSAMNDVAVYAFLNGEDKLDPKLVADIRDGFAQVNTKGFIGPGVKD</sequence>
<organism evidence="1 2">
    <name type="scientific">Aeromonas veronii</name>
    <dbReference type="NCBI Taxonomy" id="654"/>
    <lineage>
        <taxon>Bacteria</taxon>
        <taxon>Pseudomonadati</taxon>
        <taxon>Pseudomonadota</taxon>
        <taxon>Gammaproteobacteria</taxon>
        <taxon>Aeromonadales</taxon>
        <taxon>Aeromonadaceae</taxon>
        <taxon>Aeromonas</taxon>
    </lineage>
</organism>
<evidence type="ECO:0000313" key="1">
    <source>
        <dbReference type="EMBL" id="PTH79084.1"/>
    </source>
</evidence>
<dbReference type="EMBL" id="PZKL01000045">
    <property type="protein sequence ID" value="PTH79084.1"/>
    <property type="molecule type" value="Genomic_DNA"/>
</dbReference>
<protein>
    <submittedName>
        <fullName evidence="1">Uncharacterized protein</fullName>
    </submittedName>
</protein>
<dbReference type="RefSeq" id="WP_107684709.1">
    <property type="nucleotide sequence ID" value="NZ_PZKL01000045.1"/>
</dbReference>
<gene>
    <name evidence="1" type="ORF">DAA48_21845</name>
</gene>
<evidence type="ECO:0000313" key="2">
    <source>
        <dbReference type="Proteomes" id="UP000241986"/>
    </source>
</evidence>
<dbReference type="Proteomes" id="UP000241986">
    <property type="component" value="Unassembled WGS sequence"/>
</dbReference>
<accession>A0A2T4MX33</accession>
<reference evidence="1 2" key="1">
    <citation type="submission" date="2018-03" db="EMBL/GenBank/DDBJ databases">
        <title>Aeromonas veronii whole genome sequencing and analysis.</title>
        <authorList>
            <person name="Xie H."/>
            <person name="Liu T."/>
            <person name="Wang K."/>
        </authorList>
    </citation>
    <scope>NUCLEOTIDE SEQUENCE [LARGE SCALE GENOMIC DNA]</scope>
    <source>
        <strain evidence="1 2">XH.VA.1</strain>
    </source>
</reference>
<dbReference type="AlphaFoldDB" id="A0A2T4MX33"/>